<evidence type="ECO:0000313" key="1">
    <source>
        <dbReference type="EMBL" id="PSN58587.1"/>
    </source>
</evidence>
<name>A0A2T2MZE6_CORCC</name>
<dbReference type="Proteomes" id="UP000240883">
    <property type="component" value="Unassembled WGS sequence"/>
</dbReference>
<keyword evidence="2" id="KW-1185">Reference proteome</keyword>
<organism evidence="1 2">
    <name type="scientific">Corynespora cassiicola Philippines</name>
    <dbReference type="NCBI Taxonomy" id="1448308"/>
    <lineage>
        <taxon>Eukaryota</taxon>
        <taxon>Fungi</taxon>
        <taxon>Dikarya</taxon>
        <taxon>Ascomycota</taxon>
        <taxon>Pezizomycotina</taxon>
        <taxon>Dothideomycetes</taxon>
        <taxon>Pleosporomycetidae</taxon>
        <taxon>Pleosporales</taxon>
        <taxon>Corynesporascaceae</taxon>
        <taxon>Corynespora</taxon>
    </lineage>
</organism>
<protein>
    <submittedName>
        <fullName evidence="1">Uncharacterized protein</fullName>
    </submittedName>
</protein>
<sequence length="343" mass="39108">MAPQFETYEYFSSLMDKPSVDKLMLHKFAVLVLESDLNTETRRKNKQKIKEYVGTQKEKIIDKFEHFSRLSHDELDKKEKELKKRRPEKSRLRNSSLATSWMLILDFTARIGIPKYFTLATYAIMGNNCKNLGTIVKHPLAIYEILNEWYMERVKAMPKSLPATEAIPEPLGKRKRVSLPELTTTAIVPGSVCPNNTTATRPRILDYNIKTIQKNMRCIDYVSSGIIASNTWYFNISADLTGDTNCIVSVPTPDSSDSWVHVIVSNGYRFMLEHNCKEQESIDSMVRKFGIWGQAMQEAEAWKTNVGQHKWEDHISFAAASSDGSDSEVSLRVDGNFAHALGR</sequence>
<dbReference type="AlphaFoldDB" id="A0A2T2MZE6"/>
<gene>
    <name evidence="1" type="ORF">BS50DRAFT_641643</name>
</gene>
<reference evidence="1 2" key="1">
    <citation type="journal article" date="2018" name="Front. Microbiol.">
        <title>Genome-Wide Analysis of Corynespora cassiicola Leaf Fall Disease Putative Effectors.</title>
        <authorList>
            <person name="Lopez D."/>
            <person name="Ribeiro S."/>
            <person name="Label P."/>
            <person name="Fumanal B."/>
            <person name="Venisse J.S."/>
            <person name="Kohler A."/>
            <person name="de Oliveira R.R."/>
            <person name="Labutti K."/>
            <person name="Lipzen A."/>
            <person name="Lail K."/>
            <person name="Bauer D."/>
            <person name="Ohm R.A."/>
            <person name="Barry K.W."/>
            <person name="Spatafora J."/>
            <person name="Grigoriev I.V."/>
            <person name="Martin F.M."/>
            <person name="Pujade-Renaud V."/>
        </authorList>
    </citation>
    <scope>NUCLEOTIDE SEQUENCE [LARGE SCALE GENOMIC DNA]</scope>
    <source>
        <strain evidence="1 2">Philippines</strain>
    </source>
</reference>
<evidence type="ECO:0000313" key="2">
    <source>
        <dbReference type="Proteomes" id="UP000240883"/>
    </source>
</evidence>
<proteinExistence type="predicted"/>
<accession>A0A2T2MZE6</accession>
<dbReference type="EMBL" id="KZ678271">
    <property type="protein sequence ID" value="PSN58587.1"/>
    <property type="molecule type" value="Genomic_DNA"/>
</dbReference>